<dbReference type="PANTHER" id="PTHR34701">
    <property type="entry name" value="TRANSCRIPTIONAL REGULATOR MRAZ"/>
    <property type="match status" value="1"/>
</dbReference>
<dbReference type="InterPro" id="IPR003444">
    <property type="entry name" value="MraZ"/>
</dbReference>
<gene>
    <name evidence="1" type="primary">mraZ</name>
    <name evidence="3" type="ORF">VB854_25825</name>
</gene>
<sequence>MLFTGQAEAKIDEKSRLAIPAKFRSKDSSGEAGSGTVWYCVPWVKTQSLRLYPEPLYTALAEAGRQGASLTPEEDRAELELILFSATEQAEQDGSNRIRLASWQVEALGLPGEVMVLGARDYLEVRSRVAWQAEFKDKLAAMASLADRLGRKAAGAQAGGAAGPAGGSA</sequence>
<comment type="similarity">
    <text evidence="1">Belongs to the MraZ family.</text>
</comment>
<evidence type="ECO:0000259" key="2">
    <source>
        <dbReference type="Pfam" id="PF02381"/>
    </source>
</evidence>
<comment type="subunit">
    <text evidence="1">Forms oligomers.</text>
</comment>
<dbReference type="EMBL" id="JAYGHT010000170">
    <property type="protein sequence ID" value="MEA5522360.1"/>
    <property type="molecule type" value="Genomic_DNA"/>
</dbReference>
<dbReference type="RefSeq" id="WP_323307016.1">
    <property type="nucleotide sequence ID" value="NZ_JAYGHT010000170.1"/>
</dbReference>
<dbReference type="Gene3D" id="3.40.1550.20">
    <property type="entry name" value="Transcriptional regulator MraZ domain"/>
    <property type="match status" value="1"/>
</dbReference>
<dbReference type="CDD" id="cd16320">
    <property type="entry name" value="MraZ_N"/>
    <property type="match status" value="1"/>
</dbReference>
<keyword evidence="4" id="KW-1185">Reference proteome</keyword>
<keyword evidence="1" id="KW-0963">Cytoplasm</keyword>
<accession>A0ABU5U5V3</accession>
<feature type="domain" description="MraZ" evidence="2">
    <location>
        <begin position="83"/>
        <end position="137"/>
    </location>
</feature>
<dbReference type="InterPro" id="IPR035642">
    <property type="entry name" value="MraZ_N"/>
</dbReference>
<dbReference type="InterPro" id="IPR037914">
    <property type="entry name" value="SpoVT-AbrB_sf"/>
</dbReference>
<protein>
    <recommendedName>
        <fullName evidence="1">Transcriptional regulator MraZ</fullName>
    </recommendedName>
</protein>
<keyword evidence="1" id="KW-0805">Transcription regulation</keyword>
<dbReference type="Proteomes" id="UP001301728">
    <property type="component" value="Unassembled WGS sequence"/>
</dbReference>
<dbReference type="HAMAP" id="MF_01008">
    <property type="entry name" value="MraZ"/>
    <property type="match status" value="1"/>
</dbReference>
<dbReference type="SUPFAM" id="SSF89447">
    <property type="entry name" value="AbrB/MazE/MraZ-like"/>
    <property type="match status" value="1"/>
</dbReference>
<dbReference type="PANTHER" id="PTHR34701:SF1">
    <property type="entry name" value="TRANSCRIPTIONAL REGULATOR MRAZ"/>
    <property type="match status" value="1"/>
</dbReference>
<reference evidence="3 4" key="1">
    <citation type="submission" date="2023-12" db="EMBL/GenBank/DDBJ databases">
        <title>Baltic Sea Cyanobacteria.</title>
        <authorList>
            <person name="Delbaje E."/>
            <person name="Fewer D.P."/>
            <person name="Shishido T.K."/>
        </authorList>
    </citation>
    <scope>NUCLEOTIDE SEQUENCE [LARGE SCALE GENOMIC DNA]</scope>
    <source>
        <strain evidence="3 4">CCNP 1315</strain>
    </source>
</reference>
<evidence type="ECO:0000313" key="4">
    <source>
        <dbReference type="Proteomes" id="UP001301728"/>
    </source>
</evidence>
<proteinExistence type="inferred from homology"/>
<keyword evidence="1" id="KW-0804">Transcription</keyword>
<comment type="subcellular location">
    <subcellularLocation>
        <location evidence="1">Cytoplasm</location>
        <location evidence="1">Nucleoid</location>
    </subcellularLocation>
</comment>
<name>A0ABU5U5V3_9CYAN</name>
<organism evidence="3 4">
    <name type="scientific">Limnoraphis robusta CCNP1315</name>
    <dbReference type="NCBI Taxonomy" id="3110306"/>
    <lineage>
        <taxon>Bacteria</taxon>
        <taxon>Bacillati</taxon>
        <taxon>Cyanobacteriota</taxon>
        <taxon>Cyanophyceae</taxon>
        <taxon>Oscillatoriophycideae</taxon>
        <taxon>Oscillatoriales</taxon>
        <taxon>Sirenicapillariaceae</taxon>
        <taxon>Limnoraphis</taxon>
    </lineage>
</organism>
<dbReference type="InterPro" id="IPR038619">
    <property type="entry name" value="MraZ_sf"/>
</dbReference>
<dbReference type="Pfam" id="PF02381">
    <property type="entry name" value="MraZ"/>
    <property type="match status" value="1"/>
</dbReference>
<dbReference type="InterPro" id="IPR020603">
    <property type="entry name" value="MraZ_dom"/>
</dbReference>
<evidence type="ECO:0000313" key="3">
    <source>
        <dbReference type="EMBL" id="MEA5522360.1"/>
    </source>
</evidence>
<comment type="caution">
    <text evidence="3">The sequence shown here is derived from an EMBL/GenBank/DDBJ whole genome shotgun (WGS) entry which is preliminary data.</text>
</comment>
<evidence type="ECO:0000256" key="1">
    <source>
        <dbReference type="HAMAP-Rule" id="MF_01008"/>
    </source>
</evidence>
<keyword evidence="1" id="KW-0238">DNA-binding</keyword>